<keyword evidence="2" id="KW-1185">Reference proteome</keyword>
<evidence type="ECO:0000313" key="2">
    <source>
        <dbReference type="Proteomes" id="UP000013827"/>
    </source>
</evidence>
<dbReference type="EnsemblProtists" id="EOD29429">
    <property type="protein sequence ID" value="EOD29429"/>
    <property type="gene ID" value="EMIHUDRAFT_353347"/>
</dbReference>
<dbReference type="Proteomes" id="UP000013827">
    <property type="component" value="Unassembled WGS sequence"/>
</dbReference>
<proteinExistence type="predicted"/>
<dbReference type="AlphaFoldDB" id="A0A0D3K0Z4"/>
<dbReference type="RefSeq" id="XP_005781858.1">
    <property type="nucleotide sequence ID" value="XM_005781801.1"/>
</dbReference>
<name>A0A0D3K0Z4_EMIH1</name>
<reference evidence="1" key="2">
    <citation type="submission" date="2024-10" db="UniProtKB">
        <authorList>
            <consortium name="EnsemblProtists"/>
        </authorList>
    </citation>
    <scope>IDENTIFICATION</scope>
</reference>
<accession>A0A0D3K0Z4</accession>
<dbReference type="GeneID" id="19046778"/>
<sequence>SHLSQPQPGEQRLVGVREPRELGERVRVEPRAHLRVAAVEVAVRVDQRCLARLAPLAPPQPRRAVGGRVRRLALRVELLAPRREQRSVVVQPREVGERIDKLVRLQRAELLRAEEEELLSGEASGDPRAQTDI</sequence>
<reference evidence="2" key="1">
    <citation type="journal article" date="2013" name="Nature">
        <title>Pan genome of the phytoplankton Emiliania underpins its global distribution.</title>
        <authorList>
            <person name="Read B.A."/>
            <person name="Kegel J."/>
            <person name="Klute M.J."/>
            <person name="Kuo A."/>
            <person name="Lefebvre S.C."/>
            <person name="Maumus F."/>
            <person name="Mayer C."/>
            <person name="Miller J."/>
            <person name="Monier A."/>
            <person name="Salamov A."/>
            <person name="Young J."/>
            <person name="Aguilar M."/>
            <person name="Claverie J.M."/>
            <person name="Frickenhaus S."/>
            <person name="Gonzalez K."/>
            <person name="Herman E.K."/>
            <person name="Lin Y.C."/>
            <person name="Napier J."/>
            <person name="Ogata H."/>
            <person name="Sarno A.F."/>
            <person name="Shmutz J."/>
            <person name="Schroeder D."/>
            <person name="de Vargas C."/>
            <person name="Verret F."/>
            <person name="von Dassow P."/>
            <person name="Valentin K."/>
            <person name="Van de Peer Y."/>
            <person name="Wheeler G."/>
            <person name="Dacks J.B."/>
            <person name="Delwiche C.F."/>
            <person name="Dyhrman S.T."/>
            <person name="Glockner G."/>
            <person name="John U."/>
            <person name="Richards T."/>
            <person name="Worden A.Z."/>
            <person name="Zhang X."/>
            <person name="Grigoriev I.V."/>
            <person name="Allen A.E."/>
            <person name="Bidle K."/>
            <person name="Borodovsky M."/>
            <person name="Bowler C."/>
            <person name="Brownlee C."/>
            <person name="Cock J.M."/>
            <person name="Elias M."/>
            <person name="Gladyshev V.N."/>
            <person name="Groth M."/>
            <person name="Guda C."/>
            <person name="Hadaegh A."/>
            <person name="Iglesias-Rodriguez M.D."/>
            <person name="Jenkins J."/>
            <person name="Jones B.M."/>
            <person name="Lawson T."/>
            <person name="Leese F."/>
            <person name="Lindquist E."/>
            <person name="Lobanov A."/>
            <person name="Lomsadze A."/>
            <person name="Malik S.B."/>
            <person name="Marsh M.E."/>
            <person name="Mackinder L."/>
            <person name="Mock T."/>
            <person name="Mueller-Roeber B."/>
            <person name="Pagarete A."/>
            <person name="Parker M."/>
            <person name="Probert I."/>
            <person name="Quesneville H."/>
            <person name="Raines C."/>
            <person name="Rensing S.A."/>
            <person name="Riano-Pachon D.M."/>
            <person name="Richier S."/>
            <person name="Rokitta S."/>
            <person name="Shiraiwa Y."/>
            <person name="Soanes D.M."/>
            <person name="van der Giezen M."/>
            <person name="Wahlund T.M."/>
            <person name="Williams B."/>
            <person name="Wilson W."/>
            <person name="Wolfe G."/>
            <person name="Wurch L.L."/>
        </authorList>
    </citation>
    <scope>NUCLEOTIDE SEQUENCE</scope>
</reference>
<organism evidence="1 2">
    <name type="scientific">Emiliania huxleyi (strain CCMP1516)</name>
    <dbReference type="NCBI Taxonomy" id="280463"/>
    <lineage>
        <taxon>Eukaryota</taxon>
        <taxon>Haptista</taxon>
        <taxon>Haptophyta</taxon>
        <taxon>Prymnesiophyceae</taxon>
        <taxon>Isochrysidales</taxon>
        <taxon>Noelaerhabdaceae</taxon>
        <taxon>Emiliania</taxon>
    </lineage>
</organism>
<evidence type="ECO:0000313" key="1">
    <source>
        <dbReference type="EnsemblProtists" id="EOD29429"/>
    </source>
</evidence>
<dbReference type="PaxDb" id="2903-EOD29429"/>
<protein>
    <submittedName>
        <fullName evidence="1">Uncharacterized protein</fullName>
    </submittedName>
</protein>
<dbReference type="KEGG" id="ehx:EMIHUDRAFT_353347"/>
<dbReference type="HOGENOM" id="CLU_1912188_0_0_1"/>